<evidence type="ECO:0000313" key="3">
    <source>
        <dbReference type="EMBL" id="PCE32276.1"/>
    </source>
</evidence>
<dbReference type="AlphaFoldDB" id="A0A2A4FIN8"/>
<dbReference type="GeneID" id="69006464"/>
<proteinExistence type="predicted"/>
<comment type="caution">
    <text evidence="3">The sequence shown here is derived from an EMBL/GenBank/DDBJ whole genome shotgun (WGS) entry which is preliminary data.</text>
</comment>
<name>A0A2A4FIN8_9BURK</name>
<feature type="signal peptide" evidence="2">
    <location>
        <begin position="1"/>
        <end position="31"/>
    </location>
</feature>
<protein>
    <submittedName>
        <fullName evidence="3">Glycine/betaine ABC transporter substrate-binding protein</fullName>
    </submittedName>
</protein>
<dbReference type="GO" id="GO:0015689">
    <property type="term" value="P:molybdate ion transport"/>
    <property type="evidence" value="ECO:0007669"/>
    <property type="project" value="TreeGrafter"/>
</dbReference>
<dbReference type="PANTHER" id="PTHR30632:SF0">
    <property type="entry name" value="SULFATE-BINDING PROTEIN"/>
    <property type="match status" value="1"/>
</dbReference>
<dbReference type="Gene3D" id="3.40.190.10">
    <property type="entry name" value="Periplasmic binding protein-like II"/>
    <property type="match status" value="2"/>
</dbReference>
<dbReference type="SUPFAM" id="SSF53850">
    <property type="entry name" value="Periplasmic binding protein-like II"/>
    <property type="match status" value="1"/>
</dbReference>
<dbReference type="Pfam" id="PF13531">
    <property type="entry name" value="SBP_bac_11"/>
    <property type="match status" value="1"/>
</dbReference>
<dbReference type="RefSeq" id="WP_084909573.1">
    <property type="nucleotide sequence ID" value="NZ_CP020738.1"/>
</dbReference>
<dbReference type="GO" id="GO:0030973">
    <property type="term" value="F:molybdate ion binding"/>
    <property type="evidence" value="ECO:0007669"/>
    <property type="project" value="TreeGrafter"/>
</dbReference>
<organism evidence="3 4">
    <name type="scientific">Burkholderia ubonensis subsp. mesacidophila</name>
    <dbReference type="NCBI Taxonomy" id="265293"/>
    <lineage>
        <taxon>Bacteria</taxon>
        <taxon>Pseudomonadati</taxon>
        <taxon>Pseudomonadota</taxon>
        <taxon>Betaproteobacteria</taxon>
        <taxon>Burkholderiales</taxon>
        <taxon>Burkholderiaceae</taxon>
        <taxon>Burkholderia</taxon>
        <taxon>Burkholderia cepacia complex</taxon>
    </lineage>
</organism>
<dbReference type="PANTHER" id="PTHR30632">
    <property type="entry name" value="MOLYBDATE-BINDING PERIPLASMIC PROTEIN"/>
    <property type="match status" value="1"/>
</dbReference>
<dbReference type="Proteomes" id="UP000217994">
    <property type="component" value="Unassembled WGS sequence"/>
</dbReference>
<evidence type="ECO:0000256" key="2">
    <source>
        <dbReference type="SAM" id="SignalP"/>
    </source>
</evidence>
<accession>A0A2A4FIN8</accession>
<feature type="compositionally biased region" description="Polar residues" evidence="1">
    <location>
        <begin position="351"/>
        <end position="365"/>
    </location>
</feature>
<keyword evidence="2" id="KW-0732">Signal</keyword>
<reference evidence="3 4" key="1">
    <citation type="submission" date="2017-01" db="EMBL/GenBank/DDBJ databases">
        <title>Whole-Genome Shotgun Sequencing of Two beta-Proteobacterial Species in Search of the Bulgecin Biosynthetic Cluster.</title>
        <authorList>
            <person name="Horsman M.E."/>
            <person name="Marous D.R."/>
            <person name="Li R."/>
            <person name="Oliver R.A."/>
            <person name="Byun B."/>
            <person name="Emrich S.J."/>
            <person name="Boggess B."/>
            <person name="Townsend C.A."/>
            <person name="Mobashery S."/>
        </authorList>
    </citation>
    <scope>NUCLEOTIDE SEQUENCE [LARGE SCALE GENOMIC DNA]</scope>
    <source>
        <strain evidence="3 4">ATCC 31433</strain>
    </source>
</reference>
<evidence type="ECO:0000256" key="1">
    <source>
        <dbReference type="SAM" id="MobiDB-lite"/>
    </source>
</evidence>
<feature type="chain" id="PRO_5012472295" evidence="2">
    <location>
        <begin position="32"/>
        <end position="365"/>
    </location>
</feature>
<dbReference type="EMBL" id="MTZU01000029">
    <property type="protein sequence ID" value="PCE32276.1"/>
    <property type="molecule type" value="Genomic_DNA"/>
</dbReference>
<sequence length="365" mass="39124">MASLHTPARPRRTRRILHAMLAGWLCVAAPAAFPAPAQQTDIFPPWQHGRNNDALHRGLEFTVPQVDVLADFHGDLSAPKLVLFVGGNYFFVMAPLVAKFEEDHPEYRGKIFWETIPPGLLVTQIKAGGTITVGNMTWTVKPDAYFAGLGQVNALIADGTLTGPAVPYVTNQLTIMVRAGNPARIASLNDLAKPALRLAMPNPAFEGVARQIKASLVKAGGDALARAVYEDKVQAGTAELTRIHHRETALFLMQGRADAGVLWKSEAIFHEQAGHPLAHVDIPAGQNTTEIYAGALVDGAPHPEAARQWLAFIRSPDAFRIFQRYGFGRYDAASAPATSTGNGASTGTAIDTGTQAAPRNQADSS</sequence>
<feature type="compositionally biased region" description="Low complexity" evidence="1">
    <location>
        <begin position="336"/>
        <end position="349"/>
    </location>
</feature>
<dbReference type="InterPro" id="IPR050682">
    <property type="entry name" value="ModA/WtpA"/>
</dbReference>
<evidence type="ECO:0000313" key="4">
    <source>
        <dbReference type="Proteomes" id="UP000217994"/>
    </source>
</evidence>
<gene>
    <name evidence="3" type="ORF">BZL54_11745</name>
</gene>
<feature type="region of interest" description="Disordered" evidence="1">
    <location>
        <begin position="336"/>
        <end position="365"/>
    </location>
</feature>